<dbReference type="GO" id="GO:0016757">
    <property type="term" value="F:glycosyltransferase activity"/>
    <property type="evidence" value="ECO:0007669"/>
    <property type="project" value="UniProtKB-KW"/>
</dbReference>
<sequence length="379" mass="41418">MAADRMRILMTADTIGGVWTFAMELCAQLCARGDRVLLAAMGRDPDPAQRIQAAAIPGLTLCARPYRLVWMAEPGSDLRAAGAWLRQLAREFRPDVVHLNDLALADLDWRRPVLVSAHSCVCSWWRAVHGEAAPASWSRYRRRVAATLRAADRVIAPTQAMLDALTREHGVLPATQVVHNGRGAVAHRAGKEAFVFSAGRLWDEAKNLGTLARIAPRVPWPIHIAGDARHPDEDSATRFDNVRMLGALGSEEVREHMARAAIYAMPARYEPFGLSALEAAQARCALVLGDVPSLREIWGDAALFVPPNDPDALEAALHRLIHDDALRGALAQKAHRRAGRYTPEAMAGGYRSAYAELIARHRGQSRSVPILDAQTGAHP</sequence>
<dbReference type="Pfam" id="PF13439">
    <property type="entry name" value="Glyco_transf_4"/>
    <property type="match status" value="1"/>
</dbReference>
<dbReference type="EC" id="2.4.-.-" evidence="2"/>
<dbReference type="InterPro" id="IPR028098">
    <property type="entry name" value="Glyco_trans_4-like_N"/>
</dbReference>
<gene>
    <name evidence="2" type="ORF">P8609_06510</name>
</gene>
<dbReference type="Proteomes" id="UP001233535">
    <property type="component" value="Unassembled WGS sequence"/>
</dbReference>
<proteinExistence type="predicted"/>
<dbReference type="Gene3D" id="3.40.50.2000">
    <property type="entry name" value="Glycogen Phosphorylase B"/>
    <property type="match status" value="2"/>
</dbReference>
<evidence type="ECO:0000313" key="2">
    <source>
        <dbReference type="EMBL" id="MDR0182622.1"/>
    </source>
</evidence>
<protein>
    <submittedName>
        <fullName evidence="2">Glycosyltransferase family 4 protein</fullName>
        <ecNumber evidence="2">2.4.-.-</ecNumber>
    </submittedName>
</protein>
<feature type="domain" description="Glycosyltransferase subfamily 4-like N-terminal" evidence="1">
    <location>
        <begin position="15"/>
        <end position="181"/>
    </location>
</feature>
<dbReference type="RefSeq" id="WP_309261740.1">
    <property type="nucleotide sequence ID" value="NZ_JARUHG010000001.1"/>
</dbReference>
<keyword evidence="2" id="KW-0808">Transferase</keyword>
<organism evidence="2 3">
    <name type="scientific">Lysobacter arvi</name>
    <dbReference type="NCBI Taxonomy" id="3038776"/>
    <lineage>
        <taxon>Bacteria</taxon>
        <taxon>Pseudomonadati</taxon>
        <taxon>Pseudomonadota</taxon>
        <taxon>Gammaproteobacteria</taxon>
        <taxon>Lysobacterales</taxon>
        <taxon>Lysobacteraceae</taxon>
        <taxon>Lysobacter</taxon>
    </lineage>
</organism>
<dbReference type="EMBL" id="JARUHG010000001">
    <property type="protein sequence ID" value="MDR0182622.1"/>
    <property type="molecule type" value="Genomic_DNA"/>
</dbReference>
<name>A0ABU1CBT0_9GAMM</name>
<comment type="caution">
    <text evidence="2">The sequence shown here is derived from an EMBL/GenBank/DDBJ whole genome shotgun (WGS) entry which is preliminary data.</text>
</comment>
<accession>A0ABU1CBT0</accession>
<dbReference type="Pfam" id="PF13692">
    <property type="entry name" value="Glyco_trans_1_4"/>
    <property type="match status" value="1"/>
</dbReference>
<keyword evidence="2" id="KW-0328">Glycosyltransferase</keyword>
<dbReference type="PANTHER" id="PTHR12526">
    <property type="entry name" value="GLYCOSYLTRANSFERASE"/>
    <property type="match status" value="1"/>
</dbReference>
<dbReference type="CDD" id="cd03801">
    <property type="entry name" value="GT4_PimA-like"/>
    <property type="match status" value="1"/>
</dbReference>
<evidence type="ECO:0000259" key="1">
    <source>
        <dbReference type="Pfam" id="PF13439"/>
    </source>
</evidence>
<keyword evidence="3" id="KW-1185">Reference proteome</keyword>
<dbReference type="SUPFAM" id="SSF53756">
    <property type="entry name" value="UDP-Glycosyltransferase/glycogen phosphorylase"/>
    <property type="match status" value="1"/>
</dbReference>
<reference evidence="2 3" key="1">
    <citation type="submission" date="2023-04" db="EMBL/GenBank/DDBJ databases">
        <title>Lysobacter sp. strain UC isolated from soil sample.</title>
        <authorList>
            <person name="Choksket S."/>
            <person name="Harshvardhan F."/>
            <person name="Rana R."/>
            <person name="Patil P.B."/>
            <person name="Korpole S."/>
        </authorList>
    </citation>
    <scope>NUCLEOTIDE SEQUENCE [LARGE SCALE GENOMIC DNA]</scope>
    <source>
        <strain evidence="2 3">UC</strain>
    </source>
</reference>
<evidence type="ECO:0000313" key="3">
    <source>
        <dbReference type="Proteomes" id="UP001233535"/>
    </source>
</evidence>